<comment type="caution">
    <text evidence="1">The sequence shown here is derived from an EMBL/GenBank/DDBJ whole genome shotgun (WGS) entry which is preliminary data.</text>
</comment>
<gene>
    <name evidence="1" type="ORF">SDC9_144967</name>
</gene>
<proteinExistence type="predicted"/>
<name>A0A645E7Q9_9ZZZZ</name>
<dbReference type="AlphaFoldDB" id="A0A645E7Q9"/>
<protein>
    <submittedName>
        <fullName evidence="1">Uncharacterized protein</fullName>
    </submittedName>
</protein>
<accession>A0A645E7Q9</accession>
<evidence type="ECO:0000313" key="1">
    <source>
        <dbReference type="EMBL" id="MPM97790.1"/>
    </source>
</evidence>
<organism evidence="1">
    <name type="scientific">bioreactor metagenome</name>
    <dbReference type="NCBI Taxonomy" id="1076179"/>
    <lineage>
        <taxon>unclassified sequences</taxon>
        <taxon>metagenomes</taxon>
        <taxon>ecological metagenomes</taxon>
    </lineage>
</organism>
<sequence>MKIDDDTIADIDCQSIDRKIPAGQILLQRTNEFNRFRMPVVSVFSVYAECGDFKTLFAIQNGHRTVLDSSRDDRPEQCGDFVGCGVGSKIEIGTRPSQQVVPDCPSDDEELVALLCKAAGEILDWLGNREPDHAGMLPARYSIVNTD</sequence>
<dbReference type="AntiFam" id="ANF00195">
    <property type="entry name" value="Shadow ORF (opposite cca)"/>
</dbReference>
<dbReference type="EMBL" id="VSSQ01044009">
    <property type="protein sequence ID" value="MPM97790.1"/>
    <property type="molecule type" value="Genomic_DNA"/>
</dbReference>
<reference evidence="1" key="1">
    <citation type="submission" date="2019-08" db="EMBL/GenBank/DDBJ databases">
        <authorList>
            <person name="Kucharzyk K."/>
            <person name="Murdoch R.W."/>
            <person name="Higgins S."/>
            <person name="Loffler F."/>
        </authorList>
    </citation>
    <scope>NUCLEOTIDE SEQUENCE</scope>
</reference>